<gene>
    <name evidence="20" type="primary">cobU</name>
    <name evidence="20" type="ORF">SV7mr_46640</name>
</gene>
<dbReference type="EMBL" id="CP036272">
    <property type="protein sequence ID" value="QDT62117.1"/>
    <property type="molecule type" value="Genomic_DNA"/>
</dbReference>
<organism evidence="20 21">
    <name type="scientific">Stieleria bergensis</name>
    <dbReference type="NCBI Taxonomy" id="2528025"/>
    <lineage>
        <taxon>Bacteria</taxon>
        <taxon>Pseudomonadati</taxon>
        <taxon>Planctomycetota</taxon>
        <taxon>Planctomycetia</taxon>
        <taxon>Pirellulales</taxon>
        <taxon>Pirellulaceae</taxon>
        <taxon>Stieleria</taxon>
    </lineage>
</organism>
<dbReference type="AlphaFoldDB" id="A0A517T156"/>
<dbReference type="PIRSF" id="PIRSF006135">
    <property type="entry name" value="CobU"/>
    <property type="match status" value="1"/>
</dbReference>
<dbReference type="CDD" id="cd00544">
    <property type="entry name" value="CobU"/>
    <property type="match status" value="1"/>
</dbReference>
<evidence type="ECO:0000256" key="18">
    <source>
        <dbReference type="PIRSR" id="PIRSR006135-1"/>
    </source>
</evidence>
<dbReference type="GO" id="GO:0005524">
    <property type="term" value="F:ATP binding"/>
    <property type="evidence" value="ECO:0007669"/>
    <property type="project" value="UniProtKB-KW"/>
</dbReference>
<dbReference type="PANTHER" id="PTHR34848">
    <property type="match status" value="1"/>
</dbReference>
<dbReference type="UniPathway" id="UPA00148">
    <property type="reaction ID" value="UER00236"/>
</dbReference>
<dbReference type="InterPro" id="IPR003203">
    <property type="entry name" value="CobU/CobP"/>
</dbReference>
<accession>A0A517T156</accession>
<dbReference type="SUPFAM" id="SSF52540">
    <property type="entry name" value="P-loop containing nucleoside triphosphate hydrolases"/>
    <property type="match status" value="1"/>
</dbReference>
<comment type="catalytic activity">
    <reaction evidence="3">
        <text>adenosylcob(III)inamide + GTP = adenosylcob(III)inamide phosphate + GDP + H(+)</text>
        <dbReference type="Rhea" id="RHEA:15765"/>
        <dbReference type="ChEBI" id="CHEBI:2480"/>
        <dbReference type="ChEBI" id="CHEBI:15378"/>
        <dbReference type="ChEBI" id="CHEBI:37565"/>
        <dbReference type="ChEBI" id="CHEBI:58189"/>
        <dbReference type="ChEBI" id="CHEBI:58502"/>
        <dbReference type="EC" id="2.7.1.156"/>
    </reaction>
</comment>
<comment type="catalytic activity">
    <reaction evidence="1">
        <text>adenosylcob(III)inamide + ATP = adenosylcob(III)inamide phosphate + ADP + H(+)</text>
        <dbReference type="Rhea" id="RHEA:15769"/>
        <dbReference type="ChEBI" id="CHEBI:2480"/>
        <dbReference type="ChEBI" id="CHEBI:15378"/>
        <dbReference type="ChEBI" id="CHEBI:30616"/>
        <dbReference type="ChEBI" id="CHEBI:58502"/>
        <dbReference type="ChEBI" id="CHEBI:456216"/>
        <dbReference type="EC" id="2.7.1.156"/>
    </reaction>
</comment>
<evidence type="ECO:0000256" key="15">
    <source>
        <dbReference type="ARBA" id="ARBA00023134"/>
    </source>
</evidence>
<dbReference type="Gene3D" id="3.40.50.300">
    <property type="entry name" value="P-loop containing nucleotide triphosphate hydrolases"/>
    <property type="match status" value="1"/>
</dbReference>
<feature type="active site" description="GMP-histidine intermediate" evidence="18">
    <location>
        <position position="55"/>
    </location>
</feature>
<evidence type="ECO:0000256" key="11">
    <source>
        <dbReference type="ARBA" id="ARBA00022679"/>
    </source>
</evidence>
<feature type="binding site" evidence="19">
    <location>
        <position position="89"/>
    </location>
    <ligand>
        <name>GTP</name>
        <dbReference type="ChEBI" id="CHEBI:37565"/>
    </ligand>
</feature>
<comment type="pathway">
    <text evidence="5">Cofactor biosynthesis; adenosylcobalamin biosynthesis; adenosylcobalamin from cob(II)yrinate a,c-diamide: step 6/7.</text>
</comment>
<dbReference type="GO" id="GO:0043752">
    <property type="term" value="F:adenosylcobinamide kinase activity"/>
    <property type="evidence" value="ECO:0007669"/>
    <property type="project" value="UniProtKB-EC"/>
</dbReference>
<evidence type="ECO:0000313" key="21">
    <source>
        <dbReference type="Proteomes" id="UP000315003"/>
    </source>
</evidence>
<evidence type="ECO:0000313" key="20">
    <source>
        <dbReference type="EMBL" id="QDT62117.1"/>
    </source>
</evidence>
<evidence type="ECO:0000256" key="16">
    <source>
        <dbReference type="ARBA" id="ARBA00029570"/>
    </source>
</evidence>
<evidence type="ECO:0000256" key="4">
    <source>
        <dbReference type="ARBA" id="ARBA00003889"/>
    </source>
</evidence>
<evidence type="ECO:0000256" key="17">
    <source>
        <dbReference type="ARBA" id="ARBA00030571"/>
    </source>
</evidence>
<evidence type="ECO:0000256" key="3">
    <source>
        <dbReference type="ARBA" id="ARBA00001522"/>
    </source>
</evidence>
<dbReference type="PANTHER" id="PTHR34848:SF1">
    <property type="entry name" value="BIFUNCTIONAL ADENOSYLCOBALAMIN BIOSYNTHESIS PROTEIN COBU"/>
    <property type="match status" value="1"/>
</dbReference>
<dbReference type="GO" id="GO:0008820">
    <property type="term" value="F:cobinamide phosphate guanylyltransferase activity"/>
    <property type="evidence" value="ECO:0007669"/>
    <property type="project" value="UniProtKB-EC"/>
</dbReference>
<dbReference type="Proteomes" id="UP000315003">
    <property type="component" value="Chromosome"/>
</dbReference>
<dbReference type="Pfam" id="PF02283">
    <property type="entry name" value="CobU"/>
    <property type="match status" value="1"/>
</dbReference>
<comment type="similarity">
    <text evidence="7">Belongs to the CobU/CobP family.</text>
</comment>
<evidence type="ECO:0000256" key="2">
    <source>
        <dbReference type="ARBA" id="ARBA00000711"/>
    </source>
</evidence>
<keyword evidence="15 19" id="KW-0342">GTP-binding</keyword>
<evidence type="ECO:0000256" key="8">
    <source>
        <dbReference type="ARBA" id="ARBA00012016"/>
    </source>
</evidence>
<dbReference type="GO" id="GO:0009236">
    <property type="term" value="P:cobalamin biosynthetic process"/>
    <property type="evidence" value="ECO:0007669"/>
    <property type="project" value="UniProtKB-UniPathway"/>
</dbReference>
<evidence type="ECO:0000256" key="5">
    <source>
        <dbReference type="ARBA" id="ARBA00004692"/>
    </source>
</evidence>
<comment type="catalytic activity">
    <reaction evidence="2">
        <text>adenosylcob(III)inamide phosphate + GTP + H(+) = adenosylcob(III)inamide-GDP + diphosphate</text>
        <dbReference type="Rhea" id="RHEA:22712"/>
        <dbReference type="ChEBI" id="CHEBI:15378"/>
        <dbReference type="ChEBI" id="CHEBI:33019"/>
        <dbReference type="ChEBI" id="CHEBI:37565"/>
        <dbReference type="ChEBI" id="CHEBI:58502"/>
        <dbReference type="ChEBI" id="CHEBI:60487"/>
        <dbReference type="EC" id="2.7.7.62"/>
    </reaction>
</comment>
<dbReference type="GO" id="GO:0005525">
    <property type="term" value="F:GTP binding"/>
    <property type="evidence" value="ECO:0007669"/>
    <property type="project" value="UniProtKB-KW"/>
</dbReference>
<evidence type="ECO:0000256" key="14">
    <source>
        <dbReference type="ARBA" id="ARBA00022840"/>
    </source>
</evidence>
<feature type="binding site" evidence="19">
    <location>
        <begin position="13"/>
        <end position="20"/>
    </location>
    <ligand>
        <name>GTP</name>
        <dbReference type="ChEBI" id="CHEBI:37565"/>
    </ligand>
</feature>
<dbReference type="NCBIfam" id="NF004469">
    <property type="entry name" value="PRK05800.1"/>
    <property type="match status" value="1"/>
</dbReference>
<proteinExistence type="inferred from homology"/>
<comment type="function">
    <text evidence="4">Catalyzes ATP-dependent phosphorylation of adenosylcobinamide and addition of GMP to adenosylcobinamide phosphate.</text>
</comment>
<keyword evidence="21" id="KW-1185">Reference proteome</keyword>
<dbReference type="OrthoDB" id="9799422at2"/>
<evidence type="ECO:0000256" key="6">
    <source>
        <dbReference type="ARBA" id="ARBA00005159"/>
    </source>
</evidence>
<evidence type="ECO:0000256" key="1">
    <source>
        <dbReference type="ARBA" id="ARBA00000312"/>
    </source>
</evidence>
<sequence length="204" mass="21915" precursor="true">MSDGSGSITLVLGGVRSGKSRFAQDLVAAVGGEQVTFVATAHAGDQEMSDRIEHHQQSRPASWTTIESPLNVGRRLAAVEQLRPVVLLDCLTLLVSNVLCQPDCPEDQELCQQQVLDEVNALIQVAQQRSLHLVIVSGEVGSGIVPEHRLGRLFRDLLGFANQHLAAVSDRVYLLVAGQAIDVKQIGVSVEDAARQVAPLKVQS</sequence>
<keyword evidence="10" id="KW-0169">Cobalamin biosynthesis</keyword>
<keyword evidence="14" id="KW-0067">ATP-binding</keyword>
<keyword evidence="13" id="KW-0418">Kinase</keyword>
<dbReference type="RefSeq" id="WP_145276662.1">
    <property type="nucleotide sequence ID" value="NZ_CP036272.1"/>
</dbReference>
<feature type="binding site" evidence="19">
    <location>
        <position position="67"/>
    </location>
    <ligand>
        <name>GTP</name>
        <dbReference type="ChEBI" id="CHEBI:37565"/>
    </ligand>
</feature>
<reference evidence="20 21" key="1">
    <citation type="submission" date="2019-02" db="EMBL/GenBank/DDBJ databases">
        <title>Deep-cultivation of Planctomycetes and their phenomic and genomic characterization uncovers novel biology.</title>
        <authorList>
            <person name="Wiegand S."/>
            <person name="Jogler M."/>
            <person name="Boedeker C."/>
            <person name="Pinto D."/>
            <person name="Vollmers J."/>
            <person name="Rivas-Marin E."/>
            <person name="Kohn T."/>
            <person name="Peeters S.H."/>
            <person name="Heuer A."/>
            <person name="Rast P."/>
            <person name="Oberbeckmann S."/>
            <person name="Bunk B."/>
            <person name="Jeske O."/>
            <person name="Meyerdierks A."/>
            <person name="Storesund J.E."/>
            <person name="Kallscheuer N."/>
            <person name="Luecker S."/>
            <person name="Lage O.M."/>
            <person name="Pohl T."/>
            <person name="Merkel B.J."/>
            <person name="Hornburger P."/>
            <person name="Mueller R.-W."/>
            <person name="Bruemmer F."/>
            <person name="Labrenz M."/>
            <person name="Spormann A.M."/>
            <person name="Op den Camp H."/>
            <person name="Overmann J."/>
            <person name="Amann R."/>
            <person name="Jetten M.S.M."/>
            <person name="Mascher T."/>
            <person name="Medema M.H."/>
            <person name="Devos D.P."/>
            <person name="Kaster A.-K."/>
            <person name="Ovreas L."/>
            <person name="Rohde M."/>
            <person name="Galperin M.Y."/>
            <person name="Jogler C."/>
        </authorList>
    </citation>
    <scope>NUCLEOTIDE SEQUENCE [LARGE SCALE GENOMIC DNA]</scope>
    <source>
        <strain evidence="20 21">SV_7m_r</strain>
    </source>
</reference>
<evidence type="ECO:0000256" key="7">
    <source>
        <dbReference type="ARBA" id="ARBA00007490"/>
    </source>
</evidence>
<name>A0A517T156_9BACT</name>
<comment type="pathway">
    <text evidence="6">Cofactor biosynthesis; adenosylcobalamin biosynthesis; adenosylcobalamin from cob(II)yrinate a,c-diamide: step 5/7.</text>
</comment>
<protein>
    <recommendedName>
        <fullName evidence="16">Adenosylcobinamide kinase</fullName>
        <ecNumber evidence="8">2.7.1.156</ecNumber>
        <ecNumber evidence="9">2.7.7.62</ecNumber>
    </recommendedName>
    <alternativeName>
        <fullName evidence="17">Adenosylcobinamide-phosphate guanylyltransferase</fullName>
    </alternativeName>
</protein>
<dbReference type="InterPro" id="IPR027417">
    <property type="entry name" value="P-loop_NTPase"/>
</dbReference>
<evidence type="ECO:0000256" key="10">
    <source>
        <dbReference type="ARBA" id="ARBA00022573"/>
    </source>
</evidence>
<evidence type="ECO:0000256" key="19">
    <source>
        <dbReference type="PIRSR" id="PIRSR006135-2"/>
    </source>
</evidence>
<keyword evidence="11 20" id="KW-0808">Transferase</keyword>
<dbReference type="EC" id="2.7.1.156" evidence="8"/>
<evidence type="ECO:0000256" key="12">
    <source>
        <dbReference type="ARBA" id="ARBA00022741"/>
    </source>
</evidence>
<dbReference type="EC" id="2.7.7.62" evidence="9"/>
<feature type="binding site" evidence="19">
    <location>
        <begin position="39"/>
        <end position="41"/>
    </location>
    <ligand>
        <name>GTP</name>
        <dbReference type="ChEBI" id="CHEBI:37565"/>
    </ligand>
</feature>
<keyword evidence="12 19" id="KW-0547">Nucleotide-binding</keyword>
<evidence type="ECO:0000256" key="9">
    <source>
        <dbReference type="ARBA" id="ARBA00012523"/>
    </source>
</evidence>
<evidence type="ECO:0000256" key="13">
    <source>
        <dbReference type="ARBA" id="ARBA00022777"/>
    </source>
</evidence>